<accession>A0A8J5HH76</accession>
<keyword evidence="9" id="KW-1185">Reference proteome</keyword>
<evidence type="ECO:0000256" key="5">
    <source>
        <dbReference type="ARBA" id="ARBA00022989"/>
    </source>
</evidence>
<gene>
    <name evidence="8" type="ORF">ZIOFF_015137</name>
</gene>
<dbReference type="GO" id="GO:0005783">
    <property type="term" value="C:endoplasmic reticulum"/>
    <property type="evidence" value="ECO:0007669"/>
    <property type="project" value="TreeGrafter"/>
</dbReference>
<organism evidence="8 9">
    <name type="scientific">Zingiber officinale</name>
    <name type="common">Ginger</name>
    <name type="synonym">Amomum zingiber</name>
    <dbReference type="NCBI Taxonomy" id="94328"/>
    <lineage>
        <taxon>Eukaryota</taxon>
        <taxon>Viridiplantae</taxon>
        <taxon>Streptophyta</taxon>
        <taxon>Embryophyta</taxon>
        <taxon>Tracheophyta</taxon>
        <taxon>Spermatophyta</taxon>
        <taxon>Magnoliopsida</taxon>
        <taxon>Liliopsida</taxon>
        <taxon>Zingiberales</taxon>
        <taxon>Zingiberaceae</taxon>
        <taxon>Zingiber</taxon>
    </lineage>
</organism>
<dbReference type="AlphaFoldDB" id="A0A8J5HH76"/>
<keyword evidence="5" id="KW-1133">Transmembrane helix</keyword>
<dbReference type="GO" id="GO:0009734">
    <property type="term" value="P:auxin-activated signaling pathway"/>
    <property type="evidence" value="ECO:0007669"/>
    <property type="project" value="UniProtKB-KW"/>
</dbReference>
<dbReference type="Proteomes" id="UP000734854">
    <property type="component" value="Unassembled WGS sequence"/>
</dbReference>
<reference evidence="8 9" key="1">
    <citation type="submission" date="2020-08" db="EMBL/GenBank/DDBJ databases">
        <title>Plant Genome Project.</title>
        <authorList>
            <person name="Zhang R.-G."/>
        </authorList>
    </citation>
    <scope>NUCLEOTIDE SEQUENCE [LARGE SCALE GENOMIC DNA]</scope>
    <source>
        <tissue evidence="8">Rhizome</tissue>
    </source>
</reference>
<dbReference type="EMBL" id="JACMSC010000004">
    <property type="protein sequence ID" value="KAG6525185.1"/>
    <property type="molecule type" value="Genomic_DNA"/>
</dbReference>
<dbReference type="PANTHER" id="PTHR31752">
    <property type="entry name" value="AUXIN EFFLUX CARRIER COMPONENT 1B-RELATED"/>
    <property type="match status" value="1"/>
</dbReference>
<evidence type="ECO:0000313" key="9">
    <source>
        <dbReference type="Proteomes" id="UP000734854"/>
    </source>
</evidence>
<evidence type="ECO:0000313" key="8">
    <source>
        <dbReference type="EMBL" id="KAG6525185.1"/>
    </source>
</evidence>
<proteinExistence type="inferred from homology"/>
<dbReference type="InterPro" id="IPR051107">
    <property type="entry name" value="Auxin_Efflux_Carrier"/>
</dbReference>
<keyword evidence="6" id="KW-0472">Membrane</keyword>
<dbReference type="Pfam" id="PF03547">
    <property type="entry name" value="Mem_trans"/>
    <property type="match status" value="2"/>
</dbReference>
<evidence type="ECO:0000256" key="2">
    <source>
        <dbReference type="ARBA" id="ARBA00009177"/>
    </source>
</evidence>
<keyword evidence="7" id="KW-0927">Auxin signaling pathway</keyword>
<dbReference type="GO" id="GO:0010329">
    <property type="term" value="F:auxin efflux transmembrane transporter activity"/>
    <property type="evidence" value="ECO:0007669"/>
    <property type="project" value="TreeGrafter"/>
</dbReference>
<dbReference type="GO" id="GO:0009926">
    <property type="term" value="P:auxin polar transport"/>
    <property type="evidence" value="ECO:0007669"/>
    <property type="project" value="TreeGrafter"/>
</dbReference>
<comment type="similarity">
    <text evidence="2">Belongs to the auxin efflux carrier (TC 2.A.69.1) family.</text>
</comment>
<comment type="caution">
    <text evidence="8">The sequence shown here is derived from an EMBL/GenBank/DDBJ whole genome shotgun (WGS) entry which is preliminary data.</text>
</comment>
<dbReference type="InterPro" id="IPR004776">
    <property type="entry name" value="Mem_transp_PIN-like"/>
</dbReference>
<protein>
    <submittedName>
        <fullName evidence="8">Uncharacterized protein</fullName>
    </submittedName>
</protein>
<keyword evidence="3" id="KW-0813">Transport</keyword>
<evidence type="ECO:0000256" key="7">
    <source>
        <dbReference type="ARBA" id="ARBA00023294"/>
    </source>
</evidence>
<evidence type="ECO:0000256" key="6">
    <source>
        <dbReference type="ARBA" id="ARBA00023136"/>
    </source>
</evidence>
<keyword evidence="4" id="KW-0812">Transmembrane</keyword>
<name>A0A8J5HH76_ZINOF</name>
<comment type="subcellular location">
    <subcellularLocation>
        <location evidence="1">Membrane</location>
        <topology evidence="1">Multi-pass membrane protein</topology>
    </subcellularLocation>
</comment>
<dbReference type="PANTHER" id="PTHR31752:SF18">
    <property type="entry name" value="AUXIN EFFLUX CARRIER COMPONENT 1"/>
    <property type="match status" value="1"/>
</dbReference>
<evidence type="ECO:0000256" key="1">
    <source>
        <dbReference type="ARBA" id="ARBA00004141"/>
    </source>
</evidence>
<sequence length="194" mass="21446">MHWMIDLVPEELSINNKTFEEDETAPPHQGGDGKTKEEAIAGKRCPVEVTAMPPTVVMMKLILTMAGRKLIRNPITYSTLIGLIWSLVKFRWDLELLRIIDKSLELIQNTGLGMAMSVHGAAIENHSMRIQGHDIRHGPEVPPWPGRHGAPSAAFGLRGDLLWIAIVQATLPCGVVPFVFAKEYNLHADILSTA</sequence>
<evidence type="ECO:0000256" key="4">
    <source>
        <dbReference type="ARBA" id="ARBA00022692"/>
    </source>
</evidence>
<evidence type="ECO:0000256" key="3">
    <source>
        <dbReference type="ARBA" id="ARBA00022448"/>
    </source>
</evidence>
<dbReference type="GO" id="GO:0005886">
    <property type="term" value="C:plasma membrane"/>
    <property type="evidence" value="ECO:0007669"/>
    <property type="project" value="TreeGrafter"/>
</dbReference>